<feature type="compositionally biased region" description="Low complexity" evidence="3">
    <location>
        <begin position="189"/>
        <end position="254"/>
    </location>
</feature>
<keyword evidence="4" id="KW-0812">Transmembrane</keyword>
<evidence type="ECO:0000256" key="3">
    <source>
        <dbReference type="SAM" id="MobiDB-lite"/>
    </source>
</evidence>
<accession>A0A328UCQ7</accession>
<feature type="domain" description="Cell surface protein Shp haem-binding" evidence="6">
    <location>
        <begin position="35"/>
        <end position="178"/>
    </location>
</feature>
<comment type="caution">
    <text evidence="7">The sequence shown here is derived from an EMBL/GenBank/DDBJ whole genome shotgun (WGS) entry which is preliminary data.</text>
</comment>
<dbReference type="CDD" id="cd06920">
    <property type="entry name" value="NEAT"/>
    <property type="match status" value="1"/>
</dbReference>
<reference evidence="7 8" key="1">
    <citation type="submission" date="2018-06" db="EMBL/GenBank/DDBJ databases">
        <title>Noncontiguous genome sequence of Ruminococcaceae bacterium ASD2818.</title>
        <authorList>
            <person name="Chaplin A.V."/>
            <person name="Sokolova S.R."/>
            <person name="Kochetkova T.O."/>
            <person name="Goltsov A.Y."/>
            <person name="Trofimov D.Y."/>
            <person name="Efimov B.A."/>
        </authorList>
    </citation>
    <scope>NUCLEOTIDE SEQUENCE [LARGE SCALE GENOMIC DNA]</scope>
    <source>
        <strain evidence="7 8">ASD2818</strain>
    </source>
</reference>
<dbReference type="GO" id="GO:0020037">
    <property type="term" value="F:heme binding"/>
    <property type="evidence" value="ECO:0007669"/>
    <property type="project" value="InterPro"/>
</dbReference>
<dbReference type="Proteomes" id="UP000249377">
    <property type="component" value="Unassembled WGS sequence"/>
</dbReference>
<evidence type="ECO:0000313" key="7">
    <source>
        <dbReference type="EMBL" id="RAQ28662.1"/>
    </source>
</evidence>
<dbReference type="EMBL" id="QLYR01000004">
    <property type="protein sequence ID" value="RAQ28662.1"/>
    <property type="molecule type" value="Genomic_DNA"/>
</dbReference>
<dbReference type="RefSeq" id="WP_112332584.1">
    <property type="nucleotide sequence ID" value="NZ_QLYR01000004.1"/>
</dbReference>
<keyword evidence="4" id="KW-1133">Transmembrane helix</keyword>
<dbReference type="Pfam" id="PF11545">
    <property type="entry name" value="HemeBinding_Shp"/>
    <property type="match status" value="1"/>
</dbReference>
<sequence>MTNTATKLMRAVCSVVVMLALMAGITAIPAFAASNGIYTATATSHYKHPTTGKIEDSGGEGSYVLGQSMTDSALNKAALVEVDPQGNTYVTIRLNLMDNIQNPNFQVDASRSGSFSAVSATVMQEDYSNNTTDFRMKVPSENAIIRCNMYVVPMGREVIFYITVGNLQSGSGDFVTSVKVEQPEPEPNTPAQTTPQTPSNQQPSAQEPSSSEAPSSQTTSSAAPSSSEASSSEPSSNEEASSSVSSNESSSSTAGGLMEFDESGNAVNNSSSEAEESNSGGNPIIWWVIGGIVVVAIAGGCVWYFCFFKKGKNPFQKK</sequence>
<evidence type="ECO:0000256" key="1">
    <source>
        <dbReference type="ARBA" id="ARBA00004196"/>
    </source>
</evidence>
<protein>
    <recommendedName>
        <fullName evidence="6">Cell surface protein Shp haem-binding domain-containing protein</fullName>
    </recommendedName>
</protein>
<dbReference type="InterPro" id="IPR020985">
    <property type="entry name" value="Cell_surface_Shp_haem-bd"/>
</dbReference>
<feature type="chain" id="PRO_5016374727" description="Cell surface protein Shp haem-binding domain-containing protein" evidence="5">
    <location>
        <begin position="33"/>
        <end position="318"/>
    </location>
</feature>
<feature type="signal peptide" evidence="5">
    <location>
        <begin position="1"/>
        <end position="32"/>
    </location>
</feature>
<comment type="subcellular location">
    <subcellularLocation>
        <location evidence="1">Cell envelope</location>
    </subcellularLocation>
</comment>
<keyword evidence="4" id="KW-0472">Membrane</keyword>
<feature type="transmembrane region" description="Helical" evidence="4">
    <location>
        <begin position="284"/>
        <end position="308"/>
    </location>
</feature>
<evidence type="ECO:0000256" key="2">
    <source>
        <dbReference type="ARBA" id="ARBA00022729"/>
    </source>
</evidence>
<evidence type="ECO:0000259" key="6">
    <source>
        <dbReference type="Pfam" id="PF11545"/>
    </source>
</evidence>
<feature type="region of interest" description="Disordered" evidence="3">
    <location>
        <begin position="179"/>
        <end position="279"/>
    </location>
</feature>
<evidence type="ECO:0000256" key="5">
    <source>
        <dbReference type="SAM" id="SignalP"/>
    </source>
</evidence>
<feature type="compositionally biased region" description="Low complexity" evidence="3">
    <location>
        <begin position="263"/>
        <end position="279"/>
    </location>
</feature>
<dbReference type="InterPro" id="IPR037250">
    <property type="entry name" value="NEAT_dom_sf"/>
</dbReference>
<organism evidence="7 8">
    <name type="scientific">Hydrogeniiclostridium mannosilyticum</name>
    <dbReference type="NCBI Taxonomy" id="2764322"/>
    <lineage>
        <taxon>Bacteria</taxon>
        <taxon>Bacillati</taxon>
        <taxon>Bacillota</taxon>
        <taxon>Clostridia</taxon>
        <taxon>Eubacteriales</taxon>
        <taxon>Acutalibacteraceae</taxon>
        <taxon>Hydrogeniiclostridium</taxon>
    </lineage>
</organism>
<dbReference type="Gene3D" id="2.60.40.1850">
    <property type="match status" value="1"/>
</dbReference>
<keyword evidence="8" id="KW-1185">Reference proteome</keyword>
<evidence type="ECO:0000256" key="4">
    <source>
        <dbReference type="SAM" id="Phobius"/>
    </source>
</evidence>
<proteinExistence type="predicted"/>
<evidence type="ECO:0000313" key="8">
    <source>
        <dbReference type="Proteomes" id="UP000249377"/>
    </source>
</evidence>
<name>A0A328UCQ7_9FIRM</name>
<keyword evidence="2 5" id="KW-0732">Signal</keyword>
<dbReference type="InterPro" id="IPR006635">
    <property type="entry name" value="NEAT_dom"/>
</dbReference>
<dbReference type="GO" id="GO:0030313">
    <property type="term" value="C:cell envelope"/>
    <property type="evidence" value="ECO:0007669"/>
    <property type="project" value="UniProtKB-SubCell"/>
</dbReference>
<dbReference type="AlphaFoldDB" id="A0A328UCQ7"/>
<dbReference type="SUPFAM" id="SSF158911">
    <property type="entry name" value="NEAT domain-like"/>
    <property type="match status" value="1"/>
</dbReference>
<gene>
    <name evidence="7" type="ORF">DPQ25_07640</name>
</gene>